<accession>A0A4R1BG64</accession>
<keyword evidence="3" id="KW-1185">Reference proteome</keyword>
<dbReference type="SUPFAM" id="SSF89360">
    <property type="entry name" value="HesB-like domain"/>
    <property type="match status" value="1"/>
</dbReference>
<reference evidence="2 3" key="1">
    <citation type="submission" date="2019-03" db="EMBL/GenBank/DDBJ databases">
        <title>Whole genome sequence of a novel Rubrobacter taiwanensis strain, isolated from Yellowstone National Park.</title>
        <authorList>
            <person name="Freed S."/>
            <person name="Ramaley R.F."/>
            <person name="Kyndt J.A."/>
        </authorList>
    </citation>
    <scope>NUCLEOTIDE SEQUENCE [LARGE SCALE GENOMIC DNA]</scope>
    <source>
        <strain evidence="2 3">Yellowstone</strain>
    </source>
</reference>
<gene>
    <name evidence="2" type="ORF">E0L93_10245</name>
</gene>
<dbReference type="Proteomes" id="UP000295244">
    <property type="component" value="Unassembled WGS sequence"/>
</dbReference>
<dbReference type="EMBL" id="SKBU01000017">
    <property type="protein sequence ID" value="TCJ16206.1"/>
    <property type="molecule type" value="Genomic_DNA"/>
</dbReference>
<dbReference type="RefSeq" id="WP_132691590.1">
    <property type="nucleotide sequence ID" value="NZ_SKBU01000017.1"/>
</dbReference>
<dbReference type="InterPro" id="IPR035903">
    <property type="entry name" value="HesB-like_dom_sf"/>
</dbReference>
<feature type="region of interest" description="Disordered" evidence="1">
    <location>
        <begin position="71"/>
        <end position="94"/>
    </location>
</feature>
<dbReference type="AlphaFoldDB" id="A0A4R1BG64"/>
<protein>
    <recommendedName>
        <fullName evidence="4">Adhesin</fullName>
    </recommendedName>
</protein>
<evidence type="ECO:0000313" key="2">
    <source>
        <dbReference type="EMBL" id="TCJ16206.1"/>
    </source>
</evidence>
<evidence type="ECO:0008006" key="4">
    <source>
        <dbReference type="Google" id="ProtNLM"/>
    </source>
</evidence>
<comment type="caution">
    <text evidence="2">The sequence shown here is derived from an EMBL/GenBank/DDBJ whole genome shotgun (WGS) entry which is preliminary data.</text>
</comment>
<evidence type="ECO:0000313" key="3">
    <source>
        <dbReference type="Proteomes" id="UP000295244"/>
    </source>
</evidence>
<evidence type="ECO:0000256" key="1">
    <source>
        <dbReference type="SAM" id="MobiDB-lite"/>
    </source>
</evidence>
<dbReference type="OrthoDB" id="5243784at2"/>
<name>A0A4R1BG64_9ACTN</name>
<organism evidence="2 3">
    <name type="scientific">Rubrobacter taiwanensis</name>
    <dbReference type="NCBI Taxonomy" id="185139"/>
    <lineage>
        <taxon>Bacteria</taxon>
        <taxon>Bacillati</taxon>
        <taxon>Actinomycetota</taxon>
        <taxon>Rubrobacteria</taxon>
        <taxon>Rubrobacterales</taxon>
        <taxon>Rubrobacteraceae</taxon>
        <taxon>Rubrobacter</taxon>
    </lineage>
</organism>
<proteinExistence type="predicted"/>
<sequence>MITVTEEAKELFQNVERPEGAVLRLDLVKENEVGIVFGEPQSDDQVVEHEGEELLHISGLVSQALDGSTLDRVETPEGTGITIRPPEPGTDSSQ</sequence>